<feature type="binding site" evidence="6">
    <location>
        <position position="362"/>
    </location>
    <ligand>
        <name>Mg(2+)</name>
        <dbReference type="ChEBI" id="CHEBI:18420"/>
        <label>1</label>
    </ligand>
</feature>
<gene>
    <name evidence="11" type="ORF">MVLG_03031</name>
</gene>
<dbReference type="EnsemblFungi" id="MVLG_03031T0">
    <property type="protein sequence ID" value="MVLG_03031T0"/>
    <property type="gene ID" value="MVLG_03031"/>
</dbReference>
<accession>U5H6Z1</accession>
<evidence type="ECO:0000313" key="12">
    <source>
        <dbReference type="EnsemblFungi" id="MVLG_03031T0"/>
    </source>
</evidence>
<evidence type="ECO:0000256" key="4">
    <source>
        <dbReference type="ARBA" id="ARBA00022842"/>
    </source>
</evidence>
<evidence type="ECO:0000256" key="2">
    <source>
        <dbReference type="ARBA" id="ARBA00022723"/>
    </source>
</evidence>
<dbReference type="InterPro" id="IPR005135">
    <property type="entry name" value="Endo/exonuclease/phosphatase"/>
</dbReference>
<evidence type="ECO:0000256" key="6">
    <source>
        <dbReference type="PIRSR" id="PIRSR604808-2"/>
    </source>
</evidence>
<feature type="binding site" evidence="6">
    <location>
        <position position="115"/>
    </location>
    <ligand>
        <name>Mg(2+)</name>
        <dbReference type="ChEBI" id="CHEBI:18420"/>
        <label>1</label>
    </ligand>
</feature>
<organism evidence="11">
    <name type="scientific">Microbotryum lychnidis-dioicae (strain p1A1 Lamole / MvSl-1064)</name>
    <name type="common">Anther smut fungus</name>
    <dbReference type="NCBI Taxonomy" id="683840"/>
    <lineage>
        <taxon>Eukaryota</taxon>
        <taxon>Fungi</taxon>
        <taxon>Dikarya</taxon>
        <taxon>Basidiomycota</taxon>
        <taxon>Pucciniomycotina</taxon>
        <taxon>Microbotryomycetes</taxon>
        <taxon>Microbotryales</taxon>
        <taxon>Microbotryaceae</taxon>
        <taxon>Microbotryum</taxon>
    </lineage>
</organism>
<dbReference type="PANTHER" id="PTHR22748:SF6">
    <property type="entry name" value="DNA-(APURINIC OR APYRIMIDINIC SITE) ENDONUCLEASE"/>
    <property type="match status" value="1"/>
</dbReference>
<evidence type="ECO:0000256" key="8">
    <source>
        <dbReference type="RuleBase" id="RU362131"/>
    </source>
</evidence>
<evidence type="ECO:0000256" key="5">
    <source>
        <dbReference type="PIRSR" id="PIRSR604808-1"/>
    </source>
</evidence>
<dbReference type="GO" id="GO:0008311">
    <property type="term" value="F:double-stranded DNA 3'-5' DNA exonuclease activity"/>
    <property type="evidence" value="ECO:0007669"/>
    <property type="project" value="TreeGrafter"/>
</dbReference>
<evidence type="ECO:0000256" key="9">
    <source>
        <dbReference type="SAM" id="MobiDB-lite"/>
    </source>
</evidence>
<dbReference type="PANTHER" id="PTHR22748">
    <property type="entry name" value="AP ENDONUCLEASE"/>
    <property type="match status" value="1"/>
</dbReference>
<feature type="compositionally biased region" description="Basic and acidic residues" evidence="9">
    <location>
        <begin position="61"/>
        <end position="73"/>
    </location>
</feature>
<dbReference type="SUPFAM" id="SSF56219">
    <property type="entry name" value="DNase I-like"/>
    <property type="match status" value="1"/>
</dbReference>
<feature type="binding site" evidence="6">
    <location>
        <position position="258"/>
    </location>
    <ligand>
        <name>Mg(2+)</name>
        <dbReference type="ChEBI" id="CHEBI:18420"/>
        <label>1</label>
    </ligand>
</feature>
<dbReference type="HOGENOM" id="CLU_027539_1_1_1"/>
<dbReference type="STRING" id="683840.U5H6Z1"/>
<feature type="active site" description="Proton acceptor" evidence="5">
    <location>
        <position position="363"/>
    </location>
</feature>
<dbReference type="EMBL" id="GL541668">
    <property type="protein sequence ID" value="KDE06685.1"/>
    <property type="molecule type" value="Genomic_DNA"/>
</dbReference>
<keyword evidence="8" id="KW-0234">DNA repair</keyword>
<dbReference type="GO" id="GO:0008081">
    <property type="term" value="F:phosphoric diester hydrolase activity"/>
    <property type="evidence" value="ECO:0007669"/>
    <property type="project" value="TreeGrafter"/>
</dbReference>
<dbReference type="InterPro" id="IPR036691">
    <property type="entry name" value="Endo/exonu/phosph_ase_sf"/>
</dbReference>
<feature type="region of interest" description="Disordered" evidence="9">
    <location>
        <begin position="1"/>
        <end position="106"/>
    </location>
</feature>
<dbReference type="PROSITE" id="PS51435">
    <property type="entry name" value="AP_NUCLEASE_F1_4"/>
    <property type="match status" value="1"/>
</dbReference>
<sequence>MAPRKRKSLPVPVNASPTRPEPPLVPEHSPLSALGEATVDSPSSSAEEQGAAPSKKKSKKTVKEPKPPKEPKAPKPKPGPVQPLDPTLPTNKTLPDPIPPYPQRPEGQVRISAWNVCGIKAAENKGMERYIRAEAADILVLTETKMADPNFAFLNDNYPYRYWGVDPSKKGYSGTAILSKIEPKSITFGLPTSSDQAAEAGRCITLEFNSHFLIGTYVPNAGQDLKSLPRKSQWNHDFSLYLHQLDAIKPIIWCGDLNVVPAPEDIRNWKTNHNKSAGCTDEEIHAFERQLRGGEGGKGGRLVDVWRQKHPDKVGWYTYFSMRFDCRTKGIGWRLDHFVVSERILDKVKACEIRLEAYGPSDHVPIILDFEGEL</sequence>
<dbReference type="GO" id="GO:0005634">
    <property type="term" value="C:nucleus"/>
    <property type="evidence" value="ECO:0007669"/>
    <property type="project" value="TreeGrafter"/>
</dbReference>
<feature type="active site" evidence="5">
    <location>
        <position position="217"/>
    </location>
</feature>
<feature type="binding site" evidence="6">
    <location>
        <position position="363"/>
    </location>
    <ligand>
        <name>Mg(2+)</name>
        <dbReference type="ChEBI" id="CHEBI:18420"/>
        <label>1</label>
    </ligand>
</feature>
<keyword evidence="3" id="KW-0378">Hydrolase</keyword>
<dbReference type="Gene3D" id="3.60.10.10">
    <property type="entry name" value="Endonuclease/exonuclease/phosphatase"/>
    <property type="match status" value="1"/>
</dbReference>
<dbReference type="CDD" id="cd09087">
    <property type="entry name" value="Ape1-like_AP-endo"/>
    <property type="match status" value="1"/>
</dbReference>
<protein>
    <recommendedName>
        <fullName evidence="8">DNA-(apurinic or apyrimidinic site) endonuclease</fullName>
        <ecNumber evidence="8">3.1.-.-</ecNumber>
    </recommendedName>
</protein>
<dbReference type="Pfam" id="PF03372">
    <property type="entry name" value="Exo_endo_phos"/>
    <property type="match status" value="1"/>
</dbReference>
<comment type="cofactor">
    <cofactor evidence="6 8">
        <name>Mg(2+)</name>
        <dbReference type="ChEBI" id="CHEBI:18420"/>
    </cofactor>
    <cofactor evidence="6 8">
        <name>Mn(2+)</name>
        <dbReference type="ChEBI" id="CHEBI:29035"/>
    </cofactor>
    <text evidence="6 8">Probably binds two magnesium or manganese ions per subunit.</text>
</comment>
<keyword evidence="6" id="KW-0464">Manganese</keyword>
<dbReference type="NCBIfam" id="TIGR00633">
    <property type="entry name" value="xth"/>
    <property type="match status" value="1"/>
</dbReference>
<reference evidence="11 13" key="3">
    <citation type="journal article" date="2015" name="BMC Genomics">
        <title>Sex and parasites: genomic and transcriptomic analysis of Microbotryum lychnidis-dioicae, the biotrophic and plant-castrating anther smut fungus.</title>
        <authorList>
            <person name="Perlin M.H."/>
            <person name="Amselem J."/>
            <person name="Fontanillas E."/>
            <person name="Toh S.S."/>
            <person name="Chen Z."/>
            <person name="Goldberg J."/>
            <person name="Duplessis S."/>
            <person name="Henrissat B."/>
            <person name="Young S."/>
            <person name="Zeng Q."/>
            <person name="Aguileta G."/>
            <person name="Petit E."/>
            <person name="Badouin H."/>
            <person name="Andrews J."/>
            <person name="Razeeq D."/>
            <person name="Gabaldon T."/>
            <person name="Quesneville H."/>
            <person name="Giraud T."/>
            <person name="Hood M.E."/>
            <person name="Schultz D.J."/>
            <person name="Cuomo C.A."/>
        </authorList>
    </citation>
    <scope>NUCLEOTIDE SEQUENCE [LARGE SCALE GENOMIC DNA]</scope>
    <source>
        <strain evidence="11">P1A1 Lamole</strain>
        <strain evidence="13">p1A1 Lamole</strain>
    </source>
</reference>
<keyword evidence="2 6" id="KW-0479">Metal-binding</keyword>
<dbReference type="GO" id="GO:0046872">
    <property type="term" value="F:metal ion binding"/>
    <property type="evidence" value="ECO:0007669"/>
    <property type="project" value="UniProtKB-KW"/>
</dbReference>
<feature type="binding site" evidence="6">
    <location>
        <position position="256"/>
    </location>
    <ligand>
        <name>Mg(2+)</name>
        <dbReference type="ChEBI" id="CHEBI:18420"/>
        <label>1</label>
    </ligand>
</feature>
<name>U5H6Z1_USTV1</name>
<keyword evidence="8" id="KW-0227">DNA damage</keyword>
<reference evidence="13" key="1">
    <citation type="submission" date="2010-11" db="EMBL/GenBank/DDBJ databases">
        <title>The genome sequence of Microbotryum violaceum strain p1A1 Lamole.</title>
        <authorList>
            <person name="Cuomo C."/>
            <person name="Perlin M."/>
            <person name="Young S.K."/>
            <person name="Zeng Q."/>
            <person name="Gargeya S."/>
            <person name="Alvarado L."/>
            <person name="Berlin A."/>
            <person name="Chapman S.B."/>
            <person name="Chen Z."/>
            <person name="Freedman E."/>
            <person name="Gellesch M."/>
            <person name="Goldberg J."/>
            <person name="Griggs A."/>
            <person name="Gujja S."/>
            <person name="Heilman E."/>
            <person name="Heiman D."/>
            <person name="Howarth C."/>
            <person name="Mehta T."/>
            <person name="Neiman D."/>
            <person name="Pearson M."/>
            <person name="Roberts A."/>
            <person name="Saif S."/>
            <person name="Shea T."/>
            <person name="Shenoy N."/>
            <person name="Sisk P."/>
            <person name="Stolte C."/>
            <person name="Sykes S."/>
            <person name="White J."/>
            <person name="Yandava C."/>
            <person name="Haas B."/>
            <person name="Nusbaum C."/>
            <person name="Birren B."/>
        </authorList>
    </citation>
    <scope>NUCLEOTIDE SEQUENCE [LARGE SCALE GENOMIC DNA]</scope>
    <source>
        <strain evidence="13">p1A1 Lamole</strain>
    </source>
</reference>
<feature type="active site" description="Proton donor/acceptor" evidence="5">
    <location>
        <position position="256"/>
    </location>
</feature>
<dbReference type="GO" id="GO:0003906">
    <property type="term" value="F:DNA-(apurinic or apyrimidinic site) endonuclease activity"/>
    <property type="evidence" value="ECO:0007669"/>
    <property type="project" value="TreeGrafter"/>
</dbReference>
<dbReference type="OrthoDB" id="498125at2759"/>
<dbReference type="NCBIfam" id="TIGR00195">
    <property type="entry name" value="exoDNase_III"/>
    <property type="match status" value="1"/>
</dbReference>
<feature type="site" description="Transition state stabilizer" evidence="7">
    <location>
        <position position="258"/>
    </location>
</feature>
<feature type="site" description="Interaction with DNA substrate" evidence="7">
    <location>
        <position position="363"/>
    </location>
</feature>
<comment type="similarity">
    <text evidence="1 8">Belongs to the DNA repair enzymes AP/ExoA family.</text>
</comment>
<evidence type="ECO:0000313" key="11">
    <source>
        <dbReference type="EMBL" id="KDE06685.1"/>
    </source>
</evidence>
<dbReference type="OMA" id="WWSYRGR"/>
<evidence type="ECO:0000259" key="10">
    <source>
        <dbReference type="Pfam" id="PF03372"/>
    </source>
</evidence>
<dbReference type="Proteomes" id="UP000017200">
    <property type="component" value="Unassembled WGS sequence"/>
</dbReference>
<reference evidence="11" key="2">
    <citation type="submission" date="2010-11" db="EMBL/GenBank/DDBJ databases">
        <authorList>
            <consortium name="The Broad Institute Genome Sequencing Platform"/>
            <person name="Earl A."/>
            <person name="Ward D."/>
            <person name="Feldgarden M."/>
            <person name="Gevers D."/>
            <person name="Butler R."/>
            <person name="Young S.K."/>
            <person name="Zeng Q."/>
            <person name="Gargeya S."/>
            <person name="Fitzgerald M."/>
            <person name="Haas B."/>
            <person name="Abouelleil A."/>
            <person name="Alvarado L."/>
            <person name="Arachchi H.M."/>
            <person name="Berlin A."/>
            <person name="Brown A."/>
            <person name="Chapman S.B."/>
            <person name="Chen Z."/>
            <person name="Dunbar C."/>
            <person name="Freedman E."/>
            <person name="Gearin G."/>
            <person name="Gellesch M."/>
            <person name="Goldberg J."/>
            <person name="Griggs A."/>
            <person name="Gujja S."/>
            <person name="Heilman E."/>
            <person name="Heiman D."/>
            <person name="Howarth C."/>
            <person name="Larson L."/>
            <person name="Lui A."/>
            <person name="MacDonald P.J.P."/>
            <person name="Mehta T."/>
            <person name="Montmayeur A."/>
            <person name="Murphy C."/>
            <person name="Neiman D."/>
            <person name="Pearson M."/>
            <person name="Priest M."/>
            <person name="Roberts A."/>
            <person name="Saif S."/>
            <person name="Shea T."/>
            <person name="Shenoy N."/>
            <person name="Sisk P."/>
            <person name="Stolte C."/>
            <person name="Sykes S."/>
            <person name="White J."/>
            <person name="Yandava C."/>
            <person name="Wortman J."/>
            <person name="Nusbaum C."/>
            <person name="Birren B."/>
        </authorList>
    </citation>
    <scope>NUCLEOTIDE SEQUENCE</scope>
    <source>
        <strain evidence="11">P1A1 Lamole</strain>
    </source>
</reference>
<dbReference type="EC" id="3.1.-.-" evidence="8"/>
<evidence type="ECO:0000256" key="1">
    <source>
        <dbReference type="ARBA" id="ARBA00007092"/>
    </source>
</evidence>
<evidence type="ECO:0000256" key="3">
    <source>
        <dbReference type="ARBA" id="ARBA00022801"/>
    </source>
</evidence>
<dbReference type="InParanoid" id="U5H6Z1"/>
<feature type="site" description="Important for catalytic activity" evidence="7">
    <location>
        <position position="336"/>
    </location>
</feature>
<keyword evidence="13" id="KW-1185">Reference proteome</keyword>
<reference evidence="12" key="4">
    <citation type="submission" date="2015-06" db="UniProtKB">
        <authorList>
            <consortium name="EnsemblFungi"/>
        </authorList>
    </citation>
    <scope>IDENTIFICATION</scope>
</reference>
<evidence type="ECO:0000313" key="13">
    <source>
        <dbReference type="Proteomes" id="UP000017200"/>
    </source>
</evidence>
<feature type="binding site" evidence="6">
    <location>
        <position position="143"/>
    </location>
    <ligand>
        <name>Mg(2+)</name>
        <dbReference type="ChEBI" id="CHEBI:18420"/>
        <label>1</label>
    </ligand>
</feature>
<dbReference type="AlphaFoldDB" id="U5H6Z1"/>
<dbReference type="InterPro" id="IPR004808">
    <property type="entry name" value="AP_endonuc_1"/>
</dbReference>
<feature type="domain" description="Endonuclease/exonuclease/phosphatase" evidence="10">
    <location>
        <begin position="114"/>
        <end position="363"/>
    </location>
</feature>
<proteinExistence type="inferred from homology"/>
<dbReference type="GO" id="GO:0006284">
    <property type="term" value="P:base-excision repair"/>
    <property type="evidence" value="ECO:0007669"/>
    <property type="project" value="TreeGrafter"/>
</dbReference>
<keyword evidence="4 6" id="KW-0460">Magnesium</keyword>
<dbReference type="EMBL" id="AEIJ01000278">
    <property type="status" value="NOT_ANNOTATED_CDS"/>
    <property type="molecule type" value="Genomic_DNA"/>
</dbReference>
<evidence type="ECO:0000256" key="7">
    <source>
        <dbReference type="PIRSR" id="PIRSR604808-3"/>
    </source>
</evidence>